<feature type="compositionally biased region" description="Basic and acidic residues" evidence="1">
    <location>
        <begin position="306"/>
        <end position="316"/>
    </location>
</feature>
<sequence>MIRRLARPMLASVFVIDGIETLRNPQAHVADAAPLVDQATPLVEKGEQAVNERVNTTVPPVPKDTETLVKALAGVKIGAGALFALGKAPRLSALALTASHVPSTVSRHAFWTESDPAARSRKTTGLATDVALLGALLIASADNAGQPGLAWRAGKARDKVAARLPGAKAEALTAGSAVAGVAHTVADQARDAADTVRDKAPEVAEQVRERAPEVAEQVRDQASGIAGLVKSKAPVIAAQVRDRVADAREQVAPYAAEARERATTAAHLAAEEAGPLAAQARDRAGSVAANVADRVEEIDTSAVRKTAKDARKAAEKRGHKTEKRARKAGADARKKSDKLRKKAARAIAP</sequence>
<keyword evidence="3" id="KW-1185">Reference proteome</keyword>
<evidence type="ECO:0000256" key="1">
    <source>
        <dbReference type="SAM" id="MobiDB-lite"/>
    </source>
</evidence>
<dbReference type="EMBL" id="JBHSHP010000057">
    <property type="protein sequence ID" value="MFC4756109.1"/>
    <property type="molecule type" value="Genomic_DNA"/>
</dbReference>
<proteinExistence type="predicted"/>
<name>A0ABV9PUH7_9ACTN</name>
<dbReference type="SUPFAM" id="SSF58113">
    <property type="entry name" value="Apolipoprotein A-I"/>
    <property type="match status" value="1"/>
</dbReference>
<feature type="region of interest" description="Disordered" evidence="1">
    <location>
        <begin position="302"/>
        <end position="349"/>
    </location>
</feature>
<comment type="caution">
    <text evidence="2">The sequence shown here is derived from an EMBL/GenBank/DDBJ whole genome shotgun (WGS) entry which is preliminary data.</text>
</comment>
<feature type="compositionally biased region" description="Basic residues" evidence="1">
    <location>
        <begin position="335"/>
        <end position="349"/>
    </location>
</feature>
<protein>
    <recommendedName>
        <fullName evidence="4">DoxX family membrane protein</fullName>
    </recommendedName>
</protein>
<dbReference type="RefSeq" id="WP_344996337.1">
    <property type="nucleotide sequence ID" value="NZ_BAABCD010000055.1"/>
</dbReference>
<evidence type="ECO:0000313" key="2">
    <source>
        <dbReference type="EMBL" id="MFC4756109.1"/>
    </source>
</evidence>
<gene>
    <name evidence="2" type="ORF">ACFO7U_15155</name>
</gene>
<evidence type="ECO:0008006" key="4">
    <source>
        <dbReference type="Google" id="ProtNLM"/>
    </source>
</evidence>
<dbReference type="Gene3D" id="1.20.120.20">
    <property type="entry name" value="Apolipoprotein"/>
    <property type="match status" value="1"/>
</dbReference>
<dbReference type="Proteomes" id="UP001595836">
    <property type="component" value="Unassembled WGS sequence"/>
</dbReference>
<organism evidence="2 3">
    <name type="scientific">Dietzia aurantiaca</name>
    <dbReference type="NCBI Taxonomy" id="983873"/>
    <lineage>
        <taxon>Bacteria</taxon>
        <taxon>Bacillati</taxon>
        <taxon>Actinomycetota</taxon>
        <taxon>Actinomycetes</taxon>
        <taxon>Mycobacteriales</taxon>
        <taxon>Dietziaceae</taxon>
        <taxon>Dietzia</taxon>
    </lineage>
</organism>
<feature type="compositionally biased region" description="Basic residues" evidence="1">
    <location>
        <begin position="317"/>
        <end position="327"/>
    </location>
</feature>
<reference evidence="3" key="1">
    <citation type="journal article" date="2019" name="Int. J. Syst. Evol. Microbiol.">
        <title>The Global Catalogue of Microorganisms (GCM) 10K type strain sequencing project: providing services to taxonomists for standard genome sequencing and annotation.</title>
        <authorList>
            <consortium name="The Broad Institute Genomics Platform"/>
            <consortium name="The Broad Institute Genome Sequencing Center for Infectious Disease"/>
            <person name="Wu L."/>
            <person name="Ma J."/>
        </authorList>
    </citation>
    <scope>NUCLEOTIDE SEQUENCE [LARGE SCALE GENOMIC DNA]</scope>
    <source>
        <strain evidence="3">JCM 11882</strain>
    </source>
</reference>
<accession>A0ABV9PUH7</accession>
<evidence type="ECO:0000313" key="3">
    <source>
        <dbReference type="Proteomes" id="UP001595836"/>
    </source>
</evidence>